<comment type="caution">
    <text evidence="3">The sequence shown here is derived from an EMBL/GenBank/DDBJ whole genome shotgun (WGS) entry which is preliminary data.</text>
</comment>
<keyword evidence="4" id="KW-1185">Reference proteome</keyword>
<evidence type="ECO:0000256" key="1">
    <source>
        <dbReference type="SAM" id="SignalP"/>
    </source>
</evidence>
<dbReference type="PANTHER" id="PTHR30032">
    <property type="entry name" value="N-ACETYLMURAMOYL-L-ALANINE AMIDASE-RELATED"/>
    <property type="match status" value="1"/>
</dbReference>
<organism evidence="3 4">
    <name type="scientific">Pectinatus brassicae</name>
    <dbReference type="NCBI Taxonomy" id="862415"/>
    <lineage>
        <taxon>Bacteria</taxon>
        <taxon>Bacillati</taxon>
        <taxon>Bacillota</taxon>
        <taxon>Negativicutes</taxon>
        <taxon>Selenomonadales</taxon>
        <taxon>Selenomonadaceae</taxon>
        <taxon>Pectinatus</taxon>
    </lineage>
</organism>
<dbReference type="EMBL" id="JACHFH010000008">
    <property type="protein sequence ID" value="MBB5335722.1"/>
    <property type="molecule type" value="Genomic_DNA"/>
</dbReference>
<sequence>MRCKKSIIAILFFILMLGNSVVSAAEEPNIRVGILTNQSNVYVTANEDFMIKDPGTNDVFGKYAANEKILISEKNNRMYVGKLPINNRTISVVTSDKDARIQVNQTKYRGSILFKNINNHMSVINVLPLEKYLYSVVPQEMSSSWPMTALKAQAIAARSYALYSMHRHEAEGFDVCSTSHCQVYGGSDAETNIAITAVDETKGQVLLYDHKPIAAAFHASAGGRTESSKDVWGTDVPYLQSVADFDQKSPVYHWQIKITPQILSEKLAHAGYMIGNLQSMALSSLDKPAADRTTGGMVKSIVFTGDKDTAVVSGSKLRAILGLKSAKFAVAVTTPTQKTVKVVLDKKSNYSKDIEVELPDRKYTSFSVGNKNIYKITGGIGEQIIIDGYGSGHRVGMSQWGAKALAEKNYTYQQILYNYYTEVSIGQWY</sequence>
<name>A0A840UNB2_9FIRM</name>
<reference evidence="3 4" key="1">
    <citation type="submission" date="2020-08" db="EMBL/GenBank/DDBJ databases">
        <title>Genomic Encyclopedia of Type Strains, Phase IV (KMG-IV): sequencing the most valuable type-strain genomes for metagenomic binning, comparative biology and taxonomic classification.</title>
        <authorList>
            <person name="Goeker M."/>
        </authorList>
    </citation>
    <scope>NUCLEOTIDE SEQUENCE [LARGE SCALE GENOMIC DNA]</scope>
    <source>
        <strain evidence="3 4">DSM 24661</strain>
    </source>
</reference>
<feature type="signal peptide" evidence="1">
    <location>
        <begin position="1"/>
        <end position="24"/>
    </location>
</feature>
<proteinExistence type="predicted"/>
<dbReference type="RefSeq" id="WP_183859974.1">
    <property type="nucleotide sequence ID" value="NZ_JACHFH010000008.1"/>
</dbReference>
<feature type="domain" description="Sporulation stage II protein D amidase enhancer LytB N-terminal" evidence="2">
    <location>
        <begin position="119"/>
        <end position="208"/>
    </location>
</feature>
<feature type="chain" id="PRO_5032733597" evidence="1">
    <location>
        <begin position="25"/>
        <end position="429"/>
    </location>
</feature>
<dbReference type="NCBIfam" id="TIGR02669">
    <property type="entry name" value="SpoIID_LytB"/>
    <property type="match status" value="1"/>
</dbReference>
<dbReference type="Pfam" id="PF08486">
    <property type="entry name" value="SpoIID"/>
    <property type="match status" value="1"/>
</dbReference>
<evidence type="ECO:0000313" key="3">
    <source>
        <dbReference type="EMBL" id="MBB5335722.1"/>
    </source>
</evidence>
<dbReference type="GO" id="GO:0030435">
    <property type="term" value="P:sporulation resulting in formation of a cellular spore"/>
    <property type="evidence" value="ECO:0007669"/>
    <property type="project" value="InterPro"/>
</dbReference>
<dbReference type="InterPro" id="IPR013486">
    <property type="entry name" value="SpoIID/LytB"/>
</dbReference>
<evidence type="ECO:0000259" key="2">
    <source>
        <dbReference type="Pfam" id="PF08486"/>
    </source>
</evidence>
<dbReference type="InterPro" id="IPR013693">
    <property type="entry name" value="SpoIID/LytB_N"/>
</dbReference>
<dbReference type="Proteomes" id="UP000559117">
    <property type="component" value="Unassembled WGS sequence"/>
</dbReference>
<dbReference type="InterPro" id="IPR051922">
    <property type="entry name" value="Bact_Sporulation_Assoc"/>
</dbReference>
<gene>
    <name evidence="3" type="ORF">HNR32_000856</name>
</gene>
<dbReference type="GO" id="GO:0030288">
    <property type="term" value="C:outer membrane-bounded periplasmic space"/>
    <property type="evidence" value="ECO:0007669"/>
    <property type="project" value="TreeGrafter"/>
</dbReference>
<keyword evidence="1" id="KW-0732">Signal</keyword>
<dbReference type="AlphaFoldDB" id="A0A840UNB2"/>
<protein>
    <submittedName>
        <fullName evidence="3">Stage II sporulation protein D</fullName>
    </submittedName>
</protein>
<dbReference type="PANTHER" id="PTHR30032:SF4">
    <property type="entry name" value="AMIDASE ENHANCER"/>
    <property type="match status" value="1"/>
</dbReference>
<accession>A0A840UNB2</accession>
<evidence type="ECO:0000313" key="4">
    <source>
        <dbReference type="Proteomes" id="UP000559117"/>
    </source>
</evidence>